<dbReference type="Gene3D" id="1.20.1270.220">
    <property type="match status" value="1"/>
</dbReference>
<dbReference type="Proteomes" id="UP000243217">
    <property type="component" value="Unassembled WGS sequence"/>
</dbReference>
<protein>
    <recommendedName>
        <fullName evidence="2">NET domain-containing protein</fullName>
    </recommendedName>
</protein>
<feature type="region of interest" description="Disordered" evidence="1">
    <location>
        <begin position="127"/>
        <end position="147"/>
    </location>
</feature>
<accession>A0A1W0A5V0</accession>
<evidence type="ECO:0000259" key="2">
    <source>
        <dbReference type="Pfam" id="PF17035"/>
    </source>
</evidence>
<dbReference type="EMBL" id="JNBS01000445">
    <property type="protein sequence ID" value="OQS05561.1"/>
    <property type="molecule type" value="Genomic_DNA"/>
</dbReference>
<dbReference type="OrthoDB" id="76653at2759"/>
<keyword evidence="4" id="KW-1185">Reference proteome</keyword>
<evidence type="ECO:0000256" key="1">
    <source>
        <dbReference type="SAM" id="MobiDB-lite"/>
    </source>
</evidence>
<reference evidence="3 4" key="1">
    <citation type="journal article" date="2014" name="Genome Biol. Evol.">
        <title>The secreted proteins of Achlya hypogyna and Thraustotheca clavata identify the ancestral oomycete secretome and reveal gene acquisitions by horizontal gene transfer.</title>
        <authorList>
            <person name="Misner I."/>
            <person name="Blouin N."/>
            <person name="Leonard G."/>
            <person name="Richards T.A."/>
            <person name="Lane C.E."/>
        </authorList>
    </citation>
    <scope>NUCLEOTIDE SEQUENCE [LARGE SCALE GENOMIC DNA]</scope>
    <source>
        <strain evidence="3 4">ATCC 34112</strain>
    </source>
</reference>
<evidence type="ECO:0000313" key="3">
    <source>
        <dbReference type="EMBL" id="OQS05561.1"/>
    </source>
</evidence>
<feature type="domain" description="NET" evidence="2">
    <location>
        <begin position="28"/>
        <end position="82"/>
    </location>
</feature>
<sequence>MYTCMEHESQHFAIGTTNGYQITRDALSELVYRITLLPSDALENLLNVIAAYEPNALSGYDEIELDLERMRPQTIAVVAQFVWMFYARSQFSLNRSAVAKAALPQSSEVQRRHRVSLIGRLFQSHDSQQSIYQPPPLHPNTKPSKNEVASLREGATESLTNTMLISMRPEELSSIISNHDEEKELAAYDDPERDVADPKLYEMLKRIQECVNKIQRIKIEVEAACPVKPAAL</sequence>
<comment type="caution">
    <text evidence="3">The sequence shown here is derived from an EMBL/GenBank/DDBJ whole genome shotgun (WGS) entry which is preliminary data.</text>
</comment>
<organism evidence="3 4">
    <name type="scientific">Thraustotheca clavata</name>
    <dbReference type="NCBI Taxonomy" id="74557"/>
    <lineage>
        <taxon>Eukaryota</taxon>
        <taxon>Sar</taxon>
        <taxon>Stramenopiles</taxon>
        <taxon>Oomycota</taxon>
        <taxon>Saprolegniomycetes</taxon>
        <taxon>Saprolegniales</taxon>
        <taxon>Achlyaceae</taxon>
        <taxon>Thraustotheca</taxon>
    </lineage>
</organism>
<name>A0A1W0A5V0_9STRA</name>
<evidence type="ECO:0000313" key="4">
    <source>
        <dbReference type="Proteomes" id="UP000243217"/>
    </source>
</evidence>
<dbReference type="InterPro" id="IPR038336">
    <property type="entry name" value="NET_sf"/>
</dbReference>
<dbReference type="AlphaFoldDB" id="A0A1W0A5V0"/>
<dbReference type="Pfam" id="PF17035">
    <property type="entry name" value="BET"/>
    <property type="match status" value="1"/>
</dbReference>
<proteinExistence type="predicted"/>
<gene>
    <name evidence="3" type="ORF">THRCLA_02333</name>
</gene>
<dbReference type="InterPro" id="IPR027353">
    <property type="entry name" value="NET_dom"/>
</dbReference>